<dbReference type="GO" id="GO:0070402">
    <property type="term" value="F:NADPH binding"/>
    <property type="evidence" value="ECO:0007669"/>
    <property type="project" value="InterPro"/>
</dbReference>
<evidence type="ECO:0000259" key="12">
    <source>
        <dbReference type="Pfam" id="PF02670"/>
    </source>
</evidence>
<dbReference type="InterPro" id="IPR003821">
    <property type="entry name" value="DXP_reductoisomerase"/>
</dbReference>
<comment type="pathway">
    <text evidence="3">Isoprenoid biosynthesis; isopentenyl diphosphate biosynthesis via DXP pathway; isopentenyl diphosphate from 1-deoxy-D-xylulose 5-phosphate: step 1/6.</text>
</comment>
<comment type="cofactor">
    <cofactor evidence="1">
        <name>Mn(2+)</name>
        <dbReference type="ChEBI" id="CHEBI:29035"/>
    </cofactor>
</comment>
<evidence type="ECO:0000256" key="5">
    <source>
        <dbReference type="ARBA" id="ARBA00012366"/>
    </source>
</evidence>
<dbReference type="UniPathway" id="UPA00056">
    <property type="reaction ID" value="UER00092"/>
</dbReference>
<dbReference type="InterPro" id="IPR036169">
    <property type="entry name" value="DXPR_C_sf"/>
</dbReference>
<comment type="catalytic activity">
    <reaction evidence="11">
        <text>2-C-methyl-D-erythritol 4-phosphate + NADP(+) = 1-deoxy-D-xylulose 5-phosphate + NADPH + H(+)</text>
        <dbReference type="Rhea" id="RHEA:13717"/>
        <dbReference type="ChEBI" id="CHEBI:15378"/>
        <dbReference type="ChEBI" id="CHEBI:57783"/>
        <dbReference type="ChEBI" id="CHEBI:57792"/>
        <dbReference type="ChEBI" id="CHEBI:58262"/>
        <dbReference type="ChEBI" id="CHEBI:58349"/>
        <dbReference type="EC" id="1.1.1.267"/>
    </reaction>
    <physiologicalReaction direction="right-to-left" evidence="11">
        <dbReference type="Rhea" id="RHEA:13719"/>
    </physiologicalReaction>
</comment>
<dbReference type="PANTHER" id="PTHR30525">
    <property type="entry name" value="1-DEOXY-D-XYLULOSE 5-PHOSPHATE REDUCTOISOMERASE"/>
    <property type="match status" value="1"/>
</dbReference>
<evidence type="ECO:0000256" key="1">
    <source>
        <dbReference type="ARBA" id="ARBA00001936"/>
    </source>
</evidence>
<dbReference type="GO" id="GO:0051484">
    <property type="term" value="P:isopentenyl diphosphate biosynthetic process, methylerythritol 4-phosphate pathway involved in terpenoid biosynthetic process"/>
    <property type="evidence" value="ECO:0007669"/>
    <property type="project" value="TreeGrafter"/>
</dbReference>
<dbReference type="InterPro" id="IPR013644">
    <property type="entry name" value="DXP_reductoisomerase_C"/>
</dbReference>
<dbReference type="Pfam" id="PF02670">
    <property type="entry name" value="DXP_reductoisom"/>
    <property type="match status" value="2"/>
</dbReference>
<evidence type="ECO:0000256" key="4">
    <source>
        <dbReference type="ARBA" id="ARBA00006825"/>
    </source>
</evidence>
<evidence type="ECO:0000256" key="3">
    <source>
        <dbReference type="ARBA" id="ARBA00005094"/>
    </source>
</evidence>
<evidence type="ECO:0000256" key="8">
    <source>
        <dbReference type="ARBA" id="ARBA00023002"/>
    </source>
</evidence>
<dbReference type="SUPFAM" id="SSF55347">
    <property type="entry name" value="Glyceraldehyde-3-phosphate dehydrogenase-like, C-terminal domain"/>
    <property type="match status" value="1"/>
</dbReference>
<dbReference type="Gene3D" id="3.40.50.720">
    <property type="entry name" value="NAD(P)-binding Rossmann-like Domain"/>
    <property type="match status" value="2"/>
</dbReference>
<dbReference type="Pfam" id="PF08436">
    <property type="entry name" value="DXP_redisom_C"/>
    <property type="match status" value="1"/>
</dbReference>
<protein>
    <recommendedName>
        <fullName evidence="5">1-deoxy-D-xylulose-5-phosphate reductoisomerase</fullName>
        <ecNumber evidence="5">1.1.1.267</ecNumber>
    </recommendedName>
</protein>
<dbReference type="EMBL" id="CAFBNL010000135">
    <property type="protein sequence ID" value="CAB4963158.1"/>
    <property type="molecule type" value="Genomic_DNA"/>
</dbReference>
<dbReference type="GO" id="GO:0030145">
    <property type="term" value="F:manganese ion binding"/>
    <property type="evidence" value="ECO:0007669"/>
    <property type="project" value="TreeGrafter"/>
</dbReference>
<keyword evidence="6" id="KW-0479">Metal-binding</keyword>
<dbReference type="PANTHER" id="PTHR30525:SF0">
    <property type="entry name" value="1-DEOXY-D-XYLULOSE 5-PHOSPHATE REDUCTOISOMERASE, CHLOROPLASTIC"/>
    <property type="match status" value="1"/>
</dbReference>
<evidence type="ECO:0000256" key="6">
    <source>
        <dbReference type="ARBA" id="ARBA00022723"/>
    </source>
</evidence>
<dbReference type="GO" id="GO:0030604">
    <property type="term" value="F:1-deoxy-D-xylulose-5-phosphate reductoisomerase activity"/>
    <property type="evidence" value="ECO:0007669"/>
    <property type="project" value="UniProtKB-EC"/>
</dbReference>
<sequence length="363" mass="38285">MILGSTGSIGTQALDVIRSHRDEFEVVALSAGSNQELLGRQASEFGVAPERARCAGGDSRILEEFASLDDVDVVLNAVVGFAGLPATIATLRAGKRLALANKESLIAGGPVVAKVRDSGGGEIVPVDSEHSAVYQCLRSGTTSEVSKIVLTASGGPFRGRSREDLAGVTITEALKHPTWSMGPKITIDSSTLINKGLEVIEAHELFGVSYDQIEVVVHPQSIIHSMVEFQDGATIAQLSMPDMRLPIGLALGAPERLDQAFGSLDWASLSELTFMEPDRAAFPALDLAYAAGRAGGSAPATLSGANEVAVEAFLNARIPWISITDIVAEVLNLGTGNISEVEDVLEADRVARERAERVLQNSF</sequence>
<dbReference type="SUPFAM" id="SSF69055">
    <property type="entry name" value="1-deoxy-D-xylulose-5-phosphate reductoisomerase, C-terminal domain"/>
    <property type="match status" value="1"/>
</dbReference>
<comment type="similarity">
    <text evidence="4">Belongs to the DXR family.</text>
</comment>
<reference evidence="15" key="1">
    <citation type="submission" date="2020-05" db="EMBL/GenBank/DDBJ databases">
        <authorList>
            <person name="Chiriac C."/>
            <person name="Salcher M."/>
            <person name="Ghai R."/>
            <person name="Kavagutti S V."/>
        </authorList>
    </citation>
    <scope>NUCLEOTIDE SEQUENCE</scope>
</reference>
<keyword evidence="8" id="KW-0560">Oxidoreductase</keyword>
<dbReference type="EC" id="1.1.1.267" evidence="5"/>
<keyword evidence="7" id="KW-0521">NADP</keyword>
<evidence type="ECO:0000313" key="15">
    <source>
        <dbReference type="EMBL" id="CAB4963158.1"/>
    </source>
</evidence>
<keyword evidence="9" id="KW-0464">Manganese</keyword>
<evidence type="ECO:0000256" key="7">
    <source>
        <dbReference type="ARBA" id="ARBA00022857"/>
    </source>
</evidence>
<evidence type="ECO:0000256" key="10">
    <source>
        <dbReference type="ARBA" id="ARBA00023229"/>
    </source>
</evidence>
<dbReference type="NCBIfam" id="TIGR00243">
    <property type="entry name" value="Dxr"/>
    <property type="match status" value="1"/>
</dbReference>
<dbReference type="Pfam" id="PF13288">
    <property type="entry name" value="DXPR_C"/>
    <property type="match status" value="1"/>
</dbReference>
<dbReference type="InterPro" id="IPR026877">
    <property type="entry name" value="DXPR_C"/>
</dbReference>
<feature type="domain" description="1-deoxy-D-xylulose 5-phosphate reductoisomerase N-terminal" evidence="12">
    <location>
        <begin position="61"/>
        <end position="109"/>
    </location>
</feature>
<dbReference type="InterPro" id="IPR013512">
    <property type="entry name" value="DXP_reductoisomerase_N"/>
</dbReference>
<comment type="cofactor">
    <cofactor evidence="2">
        <name>Mg(2+)</name>
        <dbReference type="ChEBI" id="CHEBI:18420"/>
    </cofactor>
</comment>
<proteinExistence type="inferred from homology"/>
<feature type="domain" description="1-deoxy-D-xylulose 5-phosphate reductoisomerase C-terminal" evidence="13">
    <location>
        <begin position="123"/>
        <end position="206"/>
    </location>
</feature>
<dbReference type="SUPFAM" id="SSF51735">
    <property type="entry name" value="NAD(P)-binding Rossmann-fold domains"/>
    <property type="match status" value="1"/>
</dbReference>
<organism evidence="15">
    <name type="scientific">freshwater metagenome</name>
    <dbReference type="NCBI Taxonomy" id="449393"/>
    <lineage>
        <taxon>unclassified sequences</taxon>
        <taxon>metagenomes</taxon>
        <taxon>ecological metagenomes</taxon>
    </lineage>
</organism>
<dbReference type="AlphaFoldDB" id="A0A6J7L373"/>
<keyword evidence="10" id="KW-0414">Isoprene biosynthesis</keyword>
<evidence type="ECO:0000259" key="14">
    <source>
        <dbReference type="Pfam" id="PF13288"/>
    </source>
</evidence>
<gene>
    <name evidence="15" type="ORF">UFOPK3789_01413</name>
</gene>
<dbReference type="HAMAP" id="MF_00183">
    <property type="entry name" value="DXP_reductoisom"/>
    <property type="match status" value="1"/>
</dbReference>
<feature type="domain" description="1-deoxy-D-xylulose 5-phosphate reductoisomerase N-terminal" evidence="12">
    <location>
        <begin position="1"/>
        <end position="46"/>
    </location>
</feature>
<dbReference type="Gene3D" id="1.10.1740.10">
    <property type="match status" value="1"/>
</dbReference>
<name>A0A6J7L373_9ZZZZ</name>
<dbReference type="PIRSF" id="PIRSF006205">
    <property type="entry name" value="Dxp_reductismrs"/>
    <property type="match status" value="1"/>
</dbReference>
<accession>A0A6J7L373</accession>
<evidence type="ECO:0000256" key="9">
    <source>
        <dbReference type="ARBA" id="ARBA00023211"/>
    </source>
</evidence>
<evidence type="ECO:0000256" key="11">
    <source>
        <dbReference type="ARBA" id="ARBA00048543"/>
    </source>
</evidence>
<evidence type="ECO:0000259" key="13">
    <source>
        <dbReference type="Pfam" id="PF08436"/>
    </source>
</evidence>
<dbReference type="InterPro" id="IPR036291">
    <property type="entry name" value="NAD(P)-bd_dom_sf"/>
</dbReference>
<feature type="domain" description="DXP reductoisomerase C-terminal" evidence="14">
    <location>
        <begin position="238"/>
        <end position="353"/>
    </location>
</feature>
<evidence type="ECO:0000256" key="2">
    <source>
        <dbReference type="ARBA" id="ARBA00001946"/>
    </source>
</evidence>